<reference evidence="1" key="1">
    <citation type="journal article" date="2018" name="Genome Biol.">
        <title>SKESA: strategic k-mer extension for scrupulous assemblies.</title>
        <authorList>
            <person name="Souvorov A."/>
            <person name="Agarwala R."/>
            <person name="Lipman D.J."/>
        </authorList>
    </citation>
    <scope>NUCLEOTIDE SEQUENCE</scope>
    <source>
        <strain evidence="1">12-4372</strain>
    </source>
</reference>
<organism evidence="1">
    <name type="scientific">Salmonella enterica subsp. enterica serovar 4,[5],12:i:-</name>
    <dbReference type="NCBI Taxonomy" id="440524"/>
    <lineage>
        <taxon>Bacteria</taxon>
        <taxon>Pseudomonadati</taxon>
        <taxon>Pseudomonadota</taxon>
        <taxon>Gammaproteobacteria</taxon>
        <taxon>Enterobacterales</taxon>
        <taxon>Enterobacteriaceae</taxon>
        <taxon>Salmonella</taxon>
    </lineage>
</organism>
<reference evidence="1" key="2">
    <citation type="submission" date="2018-07" db="EMBL/GenBank/DDBJ databases">
        <authorList>
            <consortium name="NCBI Pathogen Detection Project"/>
        </authorList>
    </citation>
    <scope>NUCLEOTIDE SEQUENCE</scope>
    <source>
        <strain evidence="1">12-4372</strain>
    </source>
</reference>
<dbReference type="AlphaFoldDB" id="A0A738UWP2"/>
<comment type="caution">
    <text evidence="1">The sequence shown here is derived from an EMBL/GenBank/DDBJ whole genome shotgun (WGS) entry which is preliminary data.</text>
</comment>
<sequence>CSTEVVNAQLQQRCGNTIHVSTLQTPAATPMRGVTTQLYTVPGDSTRQIVVNHYD</sequence>
<gene>
    <name evidence="1" type="ORF">G4Y40_002938</name>
</gene>
<name>A0A738UWP2_SALET</name>
<accession>A0A738UWP2</accession>
<protein>
    <submittedName>
        <fullName evidence="1">DUF2574 family protein</fullName>
    </submittedName>
</protein>
<evidence type="ECO:0000313" key="1">
    <source>
        <dbReference type="EMBL" id="HAE9092425.1"/>
    </source>
</evidence>
<dbReference type="Pfam" id="PF10836">
    <property type="entry name" value="DUF2574"/>
    <property type="match status" value="1"/>
</dbReference>
<dbReference type="EMBL" id="DAATPH010000021">
    <property type="protein sequence ID" value="HAE9092425.1"/>
    <property type="molecule type" value="Genomic_DNA"/>
</dbReference>
<dbReference type="InterPro" id="IPR020386">
    <property type="entry name" value="Uncharacterised_YehE"/>
</dbReference>
<proteinExistence type="predicted"/>
<feature type="non-terminal residue" evidence="1">
    <location>
        <position position="1"/>
    </location>
</feature>